<dbReference type="AlphaFoldDB" id="A0A4U0U9R5"/>
<protein>
    <submittedName>
        <fullName evidence="2">Uncharacterized protein</fullName>
    </submittedName>
</protein>
<evidence type="ECO:0000313" key="3">
    <source>
        <dbReference type="Proteomes" id="UP000310066"/>
    </source>
</evidence>
<gene>
    <name evidence="2" type="ORF">B0A54_16597</name>
</gene>
<evidence type="ECO:0000313" key="2">
    <source>
        <dbReference type="EMBL" id="TKA31857.1"/>
    </source>
</evidence>
<feature type="compositionally biased region" description="Low complexity" evidence="1">
    <location>
        <begin position="110"/>
        <end position="125"/>
    </location>
</feature>
<dbReference type="EMBL" id="NAJP01000094">
    <property type="protein sequence ID" value="TKA31857.1"/>
    <property type="molecule type" value="Genomic_DNA"/>
</dbReference>
<reference evidence="2 3" key="1">
    <citation type="submission" date="2017-03" db="EMBL/GenBank/DDBJ databases">
        <title>Genomes of endolithic fungi from Antarctica.</title>
        <authorList>
            <person name="Coleine C."/>
            <person name="Masonjones S."/>
            <person name="Stajich J.E."/>
        </authorList>
    </citation>
    <scope>NUCLEOTIDE SEQUENCE [LARGE SCALE GENOMIC DNA]</scope>
    <source>
        <strain evidence="2 3">CCFEE 5311</strain>
    </source>
</reference>
<organism evidence="2 3">
    <name type="scientific">Friedmanniomyces endolithicus</name>
    <dbReference type="NCBI Taxonomy" id="329885"/>
    <lineage>
        <taxon>Eukaryota</taxon>
        <taxon>Fungi</taxon>
        <taxon>Dikarya</taxon>
        <taxon>Ascomycota</taxon>
        <taxon>Pezizomycotina</taxon>
        <taxon>Dothideomycetes</taxon>
        <taxon>Dothideomycetidae</taxon>
        <taxon>Mycosphaerellales</taxon>
        <taxon>Teratosphaeriaceae</taxon>
        <taxon>Friedmanniomyces</taxon>
    </lineage>
</organism>
<dbReference type="OrthoDB" id="3944957at2759"/>
<feature type="compositionally biased region" description="Polar residues" evidence="1">
    <location>
        <begin position="93"/>
        <end position="109"/>
    </location>
</feature>
<name>A0A4U0U9R5_9PEZI</name>
<evidence type="ECO:0000256" key="1">
    <source>
        <dbReference type="SAM" id="MobiDB-lite"/>
    </source>
</evidence>
<dbReference type="Proteomes" id="UP000310066">
    <property type="component" value="Unassembled WGS sequence"/>
</dbReference>
<proteinExistence type="predicted"/>
<comment type="caution">
    <text evidence="2">The sequence shown here is derived from an EMBL/GenBank/DDBJ whole genome shotgun (WGS) entry which is preliminary data.</text>
</comment>
<accession>A0A4U0U9R5</accession>
<feature type="region of interest" description="Disordered" evidence="1">
    <location>
        <begin position="1"/>
        <end position="139"/>
    </location>
</feature>
<sequence length="161" mass="16661">MAAKPPIQEHCGGETSPGCYAVADSTLKSERRSGQSPPPENPFSRNHDADVLQSPSMSRRMQHDISDDASGDSNDARSGSLRPGWGGDPVLATTESDPSVTTVEASKCTSPEFPESSSSCEHASSVKVLGTKDDPSDDIATDLVEGISTASVPSSPEAATA</sequence>